<keyword evidence="1" id="KW-0472">Membrane</keyword>
<reference evidence="2" key="1">
    <citation type="journal article" date="2021" name="Proc. Natl. Acad. Sci. U.S.A.">
        <title>A Catalog of Tens of Thousands of Viruses from Human Metagenomes Reveals Hidden Associations with Chronic Diseases.</title>
        <authorList>
            <person name="Tisza M.J."/>
            <person name="Buck C.B."/>
        </authorList>
    </citation>
    <scope>NUCLEOTIDE SEQUENCE</scope>
    <source>
        <strain evidence="2">CtpoI7</strain>
    </source>
</reference>
<accession>A0A8S5PAE1</accession>
<keyword evidence="1" id="KW-1133">Transmembrane helix</keyword>
<keyword evidence="1" id="KW-0812">Transmembrane</keyword>
<sequence length="35" mass="4268">MYLYLILLYSIVIMYLVVFIFMYSLLVVPTFFLII</sequence>
<proteinExistence type="predicted"/>
<evidence type="ECO:0000313" key="2">
    <source>
        <dbReference type="EMBL" id="DAE03581.1"/>
    </source>
</evidence>
<feature type="transmembrane region" description="Helical" evidence="1">
    <location>
        <begin position="6"/>
        <end position="34"/>
    </location>
</feature>
<evidence type="ECO:0000256" key="1">
    <source>
        <dbReference type="SAM" id="Phobius"/>
    </source>
</evidence>
<protein>
    <submittedName>
        <fullName evidence="2">Uncharacterized protein</fullName>
    </submittedName>
</protein>
<organism evidence="2">
    <name type="scientific">Siphoviridae sp. ctpoI7</name>
    <dbReference type="NCBI Taxonomy" id="2825678"/>
    <lineage>
        <taxon>Viruses</taxon>
        <taxon>Duplodnaviria</taxon>
        <taxon>Heunggongvirae</taxon>
        <taxon>Uroviricota</taxon>
        <taxon>Caudoviricetes</taxon>
    </lineage>
</organism>
<name>A0A8S5PAE1_9CAUD</name>
<dbReference type="EMBL" id="BK015368">
    <property type="protein sequence ID" value="DAE03581.1"/>
    <property type="molecule type" value="Genomic_DNA"/>
</dbReference>